<dbReference type="Proteomes" id="UP000663760">
    <property type="component" value="Chromosome 7"/>
</dbReference>
<evidence type="ECO:0000256" key="2">
    <source>
        <dbReference type="ARBA" id="ARBA00009743"/>
    </source>
</evidence>
<evidence type="ECO:0000256" key="7">
    <source>
        <dbReference type="ARBA" id="ARBA00023295"/>
    </source>
</evidence>
<evidence type="ECO:0000313" key="12">
    <source>
        <dbReference type="Proteomes" id="UP000663760"/>
    </source>
</evidence>
<evidence type="ECO:0000313" key="11">
    <source>
        <dbReference type="EMBL" id="CAA7399095.1"/>
    </source>
</evidence>
<gene>
    <name evidence="11" type="ORF">SI8410_07009765</name>
</gene>
<dbReference type="Pfam" id="PF17801">
    <property type="entry name" value="Melibiase_C"/>
    <property type="match status" value="1"/>
</dbReference>
<dbReference type="PANTHER" id="PTHR11452">
    <property type="entry name" value="ALPHA-GALACTOSIDASE/ALPHA-N-ACETYLGALACTOSAMINIDASE"/>
    <property type="match status" value="1"/>
</dbReference>
<dbReference type="InterPro" id="IPR013780">
    <property type="entry name" value="Glyco_hydro_b"/>
</dbReference>
<feature type="signal peptide" evidence="9">
    <location>
        <begin position="1"/>
        <end position="22"/>
    </location>
</feature>
<sequence length="404" mass="44686">MGMKSTQVQVLAVLLLACAVAAQESAGSEAERRRLLANGLGNTPPMGWNSWNHFHCIINETVIRETADALVSTGLSKLGYHYVNIDDCWAELNRDAEGNLVPRKSTFPSGMKALADYVHSKGLKLGIYSDAGYLTCSKTMPGSLGYEQKDADAFAAWGIDYLKYDNCNNGGSRPTVRYPVMTRALMNAGRPIFFSLCEWGDLHPALWGFRIGNSWRTTNDINDSWESMVSRADENEVYADYARPGGWNDPDMLEVGNGGMTKGEYIVHFSLWAISKAPLLIGCDVRNITGETMEILSNEEVIAINQDPLGVQAKKVRMEGNQEIWAGPLSGYRTAVLLLNRGEEDSEPITANWDDLGIPPDTLVEARDVWKHETMKQYLKNELTTTVGPHACKLFILTPVMPAQ</sequence>
<keyword evidence="4 9" id="KW-0732">Signal</keyword>
<evidence type="ECO:0000256" key="4">
    <source>
        <dbReference type="ARBA" id="ARBA00022729"/>
    </source>
</evidence>
<dbReference type="GO" id="GO:0005975">
    <property type="term" value="P:carbohydrate metabolic process"/>
    <property type="evidence" value="ECO:0007669"/>
    <property type="project" value="InterPro"/>
</dbReference>
<evidence type="ECO:0000256" key="3">
    <source>
        <dbReference type="ARBA" id="ARBA00012755"/>
    </source>
</evidence>
<dbReference type="SUPFAM" id="SSF51011">
    <property type="entry name" value="Glycosyl hydrolase domain"/>
    <property type="match status" value="1"/>
</dbReference>
<dbReference type="AlphaFoldDB" id="A0A7I8KQ68"/>
<accession>A0A7I8KQ68</accession>
<reference evidence="11" key="1">
    <citation type="submission" date="2020-02" db="EMBL/GenBank/DDBJ databases">
        <authorList>
            <person name="Scholz U."/>
            <person name="Mascher M."/>
            <person name="Fiebig A."/>
        </authorList>
    </citation>
    <scope>NUCLEOTIDE SEQUENCE</scope>
</reference>
<dbReference type="FunFam" id="2.60.40.1180:FF:000008">
    <property type="entry name" value="Alpha-galactosidase"/>
    <property type="match status" value="1"/>
</dbReference>
<dbReference type="FunFam" id="3.20.20.70:FF:000093">
    <property type="entry name" value="Alpha-galactosidase"/>
    <property type="match status" value="1"/>
</dbReference>
<feature type="domain" description="Alpha galactosidase C-terminal" evidence="10">
    <location>
        <begin position="319"/>
        <end position="397"/>
    </location>
</feature>
<evidence type="ECO:0000256" key="9">
    <source>
        <dbReference type="SAM" id="SignalP"/>
    </source>
</evidence>
<evidence type="ECO:0000256" key="1">
    <source>
        <dbReference type="ARBA" id="ARBA00001255"/>
    </source>
</evidence>
<keyword evidence="12" id="KW-1185">Reference proteome</keyword>
<keyword evidence="7 8" id="KW-0326">Glycosidase</keyword>
<name>A0A7I8KQ68_SPIIN</name>
<dbReference type="PRINTS" id="PR00740">
    <property type="entry name" value="GLHYDRLASE27"/>
</dbReference>
<evidence type="ECO:0000256" key="8">
    <source>
        <dbReference type="RuleBase" id="RU361168"/>
    </source>
</evidence>
<dbReference type="InterPro" id="IPR017853">
    <property type="entry name" value="GH"/>
</dbReference>
<evidence type="ECO:0000259" key="10">
    <source>
        <dbReference type="Pfam" id="PF17801"/>
    </source>
</evidence>
<dbReference type="EMBL" id="LR746270">
    <property type="protein sequence ID" value="CAA7399095.1"/>
    <property type="molecule type" value="Genomic_DNA"/>
</dbReference>
<dbReference type="OrthoDB" id="5795902at2759"/>
<dbReference type="PANTHER" id="PTHR11452:SF85">
    <property type="entry name" value="ALPHA-GALACTOSIDASE"/>
    <property type="match status" value="1"/>
</dbReference>
<evidence type="ECO:0000256" key="5">
    <source>
        <dbReference type="ARBA" id="ARBA00022801"/>
    </source>
</evidence>
<dbReference type="InterPro" id="IPR002241">
    <property type="entry name" value="Glyco_hydro_27"/>
</dbReference>
<proteinExistence type="inferred from homology"/>
<dbReference type="GO" id="GO:0004557">
    <property type="term" value="F:alpha-galactosidase activity"/>
    <property type="evidence" value="ECO:0007669"/>
    <property type="project" value="UniProtKB-EC"/>
</dbReference>
<dbReference type="PROSITE" id="PS00512">
    <property type="entry name" value="ALPHA_GALACTOSIDASE"/>
    <property type="match status" value="1"/>
</dbReference>
<evidence type="ECO:0000256" key="6">
    <source>
        <dbReference type="ARBA" id="ARBA00023157"/>
    </source>
</evidence>
<comment type="catalytic activity">
    <reaction evidence="1 8">
        <text>Hydrolysis of terminal, non-reducing alpha-D-galactose residues in alpha-D-galactosides, including galactose oligosaccharides, galactomannans and galactolipids.</text>
        <dbReference type="EC" id="3.2.1.22"/>
    </reaction>
</comment>
<protein>
    <recommendedName>
        <fullName evidence="3 8">Alpha-galactosidase</fullName>
        <ecNumber evidence="3 8">3.2.1.22</ecNumber>
    </recommendedName>
    <alternativeName>
        <fullName evidence="8">Melibiase</fullName>
    </alternativeName>
</protein>
<keyword evidence="5 8" id="KW-0378">Hydrolase</keyword>
<comment type="similarity">
    <text evidence="2 8">Belongs to the glycosyl hydrolase 27 family.</text>
</comment>
<keyword evidence="6 8" id="KW-1015">Disulfide bond</keyword>
<dbReference type="SUPFAM" id="SSF51445">
    <property type="entry name" value="(Trans)glycosidases"/>
    <property type="match status" value="1"/>
</dbReference>
<dbReference type="EC" id="3.2.1.22" evidence="3 8"/>
<dbReference type="Gene3D" id="3.20.20.70">
    <property type="entry name" value="Aldolase class I"/>
    <property type="match status" value="1"/>
</dbReference>
<dbReference type="GO" id="GO:0009505">
    <property type="term" value="C:plant-type cell wall"/>
    <property type="evidence" value="ECO:0007669"/>
    <property type="project" value="TreeGrafter"/>
</dbReference>
<dbReference type="PROSITE" id="PS51257">
    <property type="entry name" value="PROKAR_LIPOPROTEIN"/>
    <property type="match status" value="1"/>
</dbReference>
<feature type="chain" id="PRO_5029732257" description="Alpha-galactosidase" evidence="9">
    <location>
        <begin position="23"/>
        <end position="404"/>
    </location>
</feature>
<dbReference type="CDD" id="cd14792">
    <property type="entry name" value="GH27"/>
    <property type="match status" value="1"/>
</dbReference>
<dbReference type="InterPro" id="IPR000111">
    <property type="entry name" value="Glyco_hydro_27/36_CS"/>
</dbReference>
<organism evidence="11 12">
    <name type="scientific">Spirodela intermedia</name>
    <name type="common">Intermediate duckweed</name>
    <dbReference type="NCBI Taxonomy" id="51605"/>
    <lineage>
        <taxon>Eukaryota</taxon>
        <taxon>Viridiplantae</taxon>
        <taxon>Streptophyta</taxon>
        <taxon>Embryophyta</taxon>
        <taxon>Tracheophyta</taxon>
        <taxon>Spermatophyta</taxon>
        <taxon>Magnoliopsida</taxon>
        <taxon>Liliopsida</taxon>
        <taxon>Araceae</taxon>
        <taxon>Lemnoideae</taxon>
        <taxon>Spirodela</taxon>
    </lineage>
</organism>
<dbReference type="Pfam" id="PF16499">
    <property type="entry name" value="Melibiase_2"/>
    <property type="match status" value="1"/>
</dbReference>
<dbReference type="InterPro" id="IPR041233">
    <property type="entry name" value="Melibiase_C"/>
</dbReference>
<dbReference type="Gene3D" id="2.60.40.1180">
    <property type="entry name" value="Golgi alpha-mannosidase II"/>
    <property type="match status" value="1"/>
</dbReference>
<dbReference type="InterPro" id="IPR013785">
    <property type="entry name" value="Aldolase_TIM"/>
</dbReference>